<dbReference type="OrthoDB" id="6415at2"/>
<organism evidence="3 4">
    <name type="scientific">Synergistes jonesii</name>
    <dbReference type="NCBI Taxonomy" id="2754"/>
    <lineage>
        <taxon>Bacteria</taxon>
        <taxon>Thermotogati</taxon>
        <taxon>Synergistota</taxon>
        <taxon>Synergistia</taxon>
        <taxon>Synergistales</taxon>
        <taxon>Synergistaceae</taxon>
        <taxon>Synergistes</taxon>
    </lineage>
</organism>
<keyword evidence="2" id="KW-1133">Transmembrane helix</keyword>
<gene>
    <name evidence="3" type="ORF">EH55_07955</name>
</gene>
<feature type="transmembrane region" description="Helical" evidence="2">
    <location>
        <begin position="20"/>
        <end position="42"/>
    </location>
</feature>
<name>A0A073IQ55_9BACT</name>
<protein>
    <recommendedName>
        <fullName evidence="5">Cell division protein FtsL</fullName>
    </recommendedName>
</protein>
<evidence type="ECO:0000313" key="4">
    <source>
        <dbReference type="Proteomes" id="UP000027665"/>
    </source>
</evidence>
<keyword evidence="2" id="KW-0472">Membrane</keyword>
<evidence type="ECO:0000313" key="3">
    <source>
        <dbReference type="EMBL" id="KEJ91894.1"/>
    </source>
</evidence>
<evidence type="ECO:0008006" key="5">
    <source>
        <dbReference type="Google" id="ProtNLM"/>
    </source>
</evidence>
<comment type="caution">
    <text evidence="3">The sequence shown here is derived from an EMBL/GenBank/DDBJ whole genome shotgun (WGS) entry which is preliminary data.</text>
</comment>
<dbReference type="GeneID" id="90984173"/>
<sequence>MNYTKHAQESESKHSTLFVISFLCVFLCAAALGTLRLYGLYLEHRISQTMVRIEKSKEENIALSRRYAQLLSPARIYNYAKCSLGMENVEDIKVIKLSERSVKLAQIKEERAERSGFAENRNPLVNQAHAENN</sequence>
<evidence type="ECO:0000256" key="2">
    <source>
        <dbReference type="SAM" id="Phobius"/>
    </source>
</evidence>
<dbReference type="RefSeq" id="WP_037977311.1">
    <property type="nucleotide sequence ID" value="NZ_JMKI01000037.1"/>
</dbReference>
<feature type="region of interest" description="Disordered" evidence="1">
    <location>
        <begin position="112"/>
        <end position="133"/>
    </location>
</feature>
<evidence type="ECO:0000256" key="1">
    <source>
        <dbReference type="SAM" id="MobiDB-lite"/>
    </source>
</evidence>
<reference evidence="3 4" key="1">
    <citation type="submission" date="2014-04" db="EMBL/GenBank/DDBJ databases">
        <title>Draft Genome Sequence of Synergistes jonesii.</title>
        <authorList>
            <person name="Coil D.A."/>
            <person name="Eisen J.A."/>
            <person name="Holland-Moritz H.E."/>
        </authorList>
    </citation>
    <scope>NUCLEOTIDE SEQUENCE [LARGE SCALE GENOMIC DNA]</scope>
    <source>
        <strain evidence="3 4">78-1</strain>
    </source>
</reference>
<dbReference type="Proteomes" id="UP000027665">
    <property type="component" value="Unassembled WGS sequence"/>
</dbReference>
<dbReference type="AlphaFoldDB" id="A0A073IQ55"/>
<keyword evidence="4" id="KW-1185">Reference proteome</keyword>
<proteinExistence type="predicted"/>
<accession>A0A073IQ55</accession>
<dbReference type="EMBL" id="JMKI01000037">
    <property type="protein sequence ID" value="KEJ91894.1"/>
    <property type="molecule type" value="Genomic_DNA"/>
</dbReference>
<dbReference type="eggNOG" id="COG4839">
    <property type="taxonomic scope" value="Bacteria"/>
</dbReference>
<dbReference type="STRING" id="2754.EH55_07955"/>
<keyword evidence="2" id="KW-0812">Transmembrane</keyword>
<feature type="compositionally biased region" description="Polar residues" evidence="1">
    <location>
        <begin position="123"/>
        <end position="133"/>
    </location>
</feature>